<dbReference type="InterPro" id="IPR004869">
    <property type="entry name" value="MMPL_dom"/>
</dbReference>
<dbReference type="Pfam" id="PF03176">
    <property type="entry name" value="MMPL"/>
    <property type="match status" value="1"/>
</dbReference>
<evidence type="ECO:0000313" key="8">
    <source>
        <dbReference type="EMBL" id="MBB4905886.1"/>
    </source>
</evidence>
<evidence type="ECO:0000256" key="1">
    <source>
        <dbReference type="ARBA" id="ARBA00004651"/>
    </source>
</evidence>
<feature type="transmembrane region" description="Helical" evidence="6">
    <location>
        <begin position="12"/>
        <end position="33"/>
    </location>
</feature>
<organism evidence="8 9">
    <name type="scientific">Actinophytocola algeriensis</name>
    <dbReference type="NCBI Taxonomy" id="1768010"/>
    <lineage>
        <taxon>Bacteria</taxon>
        <taxon>Bacillati</taxon>
        <taxon>Actinomycetota</taxon>
        <taxon>Actinomycetes</taxon>
        <taxon>Pseudonocardiales</taxon>
        <taxon>Pseudonocardiaceae</taxon>
    </lineage>
</organism>
<dbReference type="InterPro" id="IPR050545">
    <property type="entry name" value="Mycobact_MmpL"/>
</dbReference>
<keyword evidence="4 6" id="KW-1133">Transmembrane helix</keyword>
<evidence type="ECO:0000256" key="6">
    <source>
        <dbReference type="SAM" id="Phobius"/>
    </source>
</evidence>
<dbReference type="Gene3D" id="1.20.1640.10">
    <property type="entry name" value="Multidrug efflux transporter AcrB transmembrane domain"/>
    <property type="match status" value="1"/>
</dbReference>
<proteinExistence type="predicted"/>
<evidence type="ECO:0000256" key="4">
    <source>
        <dbReference type="ARBA" id="ARBA00022989"/>
    </source>
</evidence>
<evidence type="ECO:0000256" key="5">
    <source>
        <dbReference type="ARBA" id="ARBA00023136"/>
    </source>
</evidence>
<feature type="domain" description="Membrane transport protein MMPL" evidence="7">
    <location>
        <begin position="16"/>
        <end position="127"/>
    </location>
</feature>
<keyword evidence="5 6" id="KW-0472">Membrane</keyword>
<feature type="transmembrane region" description="Helical" evidence="6">
    <location>
        <begin position="95"/>
        <end position="119"/>
    </location>
</feature>
<accession>A0A7W7Q2R8</accession>
<sequence length="155" mass="16610">MGWLADLVGIPATGPVISFMPIILIAVLFGLAMDYEVFLVSRMHEEYAGSGDPQRAITRGFRASARVVAAAALIMVAVFASFVPDDDATLKPIAFALAVGVLLDAFLIRMTLVPAVLALTGHGAWWLPRWLDRVLPNLDVEGARLGGRVPTLVVE</sequence>
<comment type="caution">
    <text evidence="8">The sequence shown here is derived from an EMBL/GenBank/DDBJ whole genome shotgun (WGS) entry which is preliminary data.</text>
</comment>
<evidence type="ECO:0000313" key="9">
    <source>
        <dbReference type="Proteomes" id="UP000520767"/>
    </source>
</evidence>
<dbReference type="EMBL" id="JACHJQ010000002">
    <property type="protein sequence ID" value="MBB4905886.1"/>
    <property type="molecule type" value="Genomic_DNA"/>
</dbReference>
<evidence type="ECO:0000256" key="3">
    <source>
        <dbReference type="ARBA" id="ARBA00022692"/>
    </source>
</evidence>
<name>A0A7W7Q2R8_9PSEU</name>
<keyword evidence="2" id="KW-1003">Cell membrane</keyword>
<dbReference type="Proteomes" id="UP000520767">
    <property type="component" value="Unassembled WGS sequence"/>
</dbReference>
<evidence type="ECO:0000256" key="2">
    <source>
        <dbReference type="ARBA" id="ARBA00022475"/>
    </source>
</evidence>
<dbReference type="SUPFAM" id="SSF82866">
    <property type="entry name" value="Multidrug efflux transporter AcrB transmembrane domain"/>
    <property type="match status" value="1"/>
</dbReference>
<dbReference type="PANTHER" id="PTHR33406">
    <property type="entry name" value="MEMBRANE PROTEIN MJ1562-RELATED"/>
    <property type="match status" value="1"/>
</dbReference>
<feature type="transmembrane region" description="Helical" evidence="6">
    <location>
        <begin position="63"/>
        <end position="83"/>
    </location>
</feature>
<dbReference type="PANTHER" id="PTHR33406:SF13">
    <property type="entry name" value="MEMBRANE PROTEIN YDFJ"/>
    <property type="match status" value="1"/>
</dbReference>
<gene>
    <name evidence="8" type="ORF">FHR82_002103</name>
</gene>
<dbReference type="AlphaFoldDB" id="A0A7W7Q2R8"/>
<dbReference type="GO" id="GO:0005886">
    <property type="term" value="C:plasma membrane"/>
    <property type="evidence" value="ECO:0007669"/>
    <property type="project" value="UniProtKB-SubCell"/>
</dbReference>
<evidence type="ECO:0000259" key="7">
    <source>
        <dbReference type="Pfam" id="PF03176"/>
    </source>
</evidence>
<keyword evidence="3 6" id="KW-0812">Transmembrane</keyword>
<reference evidence="8 9" key="1">
    <citation type="submission" date="2020-08" db="EMBL/GenBank/DDBJ databases">
        <title>Genomic Encyclopedia of Type Strains, Phase III (KMG-III): the genomes of soil and plant-associated and newly described type strains.</title>
        <authorList>
            <person name="Whitman W."/>
        </authorList>
    </citation>
    <scope>NUCLEOTIDE SEQUENCE [LARGE SCALE GENOMIC DNA]</scope>
    <source>
        <strain evidence="8 9">CECT 8960</strain>
    </source>
</reference>
<keyword evidence="9" id="KW-1185">Reference proteome</keyword>
<comment type="subcellular location">
    <subcellularLocation>
        <location evidence="1">Cell membrane</location>
        <topology evidence="1">Multi-pass membrane protein</topology>
    </subcellularLocation>
</comment>
<protein>
    <submittedName>
        <fullName evidence="8">Putative membrane protein YdfJ with MMPL/SSD domain</fullName>
    </submittedName>
</protein>